<protein>
    <submittedName>
        <fullName evidence="1">Uncharacterized protein</fullName>
    </submittedName>
</protein>
<dbReference type="AlphaFoldDB" id="A0A387FYQ9"/>
<dbReference type="Proteomes" id="UP000282195">
    <property type="component" value="Plasmid pRCCGE525c"/>
</dbReference>
<keyword evidence="2" id="KW-1185">Reference proteome</keyword>
<organism evidence="1 2">
    <name type="scientific">Rhizobium jaguaris</name>
    <dbReference type="NCBI Taxonomy" id="1312183"/>
    <lineage>
        <taxon>Bacteria</taxon>
        <taxon>Pseudomonadati</taxon>
        <taxon>Pseudomonadota</taxon>
        <taxon>Alphaproteobacteria</taxon>
        <taxon>Hyphomicrobiales</taxon>
        <taxon>Rhizobiaceae</taxon>
        <taxon>Rhizobium/Agrobacterium group</taxon>
        <taxon>Rhizobium</taxon>
    </lineage>
</organism>
<dbReference type="OrthoDB" id="8387422at2"/>
<keyword evidence="1" id="KW-0614">Plasmid</keyword>
<dbReference type="RefSeq" id="WP_120708764.1">
    <property type="nucleotide sequence ID" value="NZ_CP032695.1"/>
</dbReference>
<evidence type="ECO:0000313" key="2">
    <source>
        <dbReference type="Proteomes" id="UP000282195"/>
    </source>
</evidence>
<geneLocation type="plasmid" evidence="2">
    <name>prccge525c</name>
</geneLocation>
<gene>
    <name evidence="1" type="ORF">CCGE525_32990</name>
</gene>
<reference evidence="1 2" key="1">
    <citation type="submission" date="2018-10" db="EMBL/GenBank/DDBJ databases">
        <title>Rhizobium etli, R. leguminosarum and a new Rhizobium genospecies from Phaseolus dumosus.</title>
        <authorList>
            <person name="Ramirez-Puebla S.T."/>
            <person name="Rogel-Hernandez M.A."/>
            <person name="Guerrero G."/>
            <person name="Ormeno-Orrillo E."/>
            <person name="Martinez-Romero J.C."/>
            <person name="Negrete-Yankelevich S."/>
            <person name="Martinez-Romero E."/>
        </authorList>
    </citation>
    <scope>NUCLEOTIDE SEQUENCE [LARGE SCALE GENOMIC DNA]</scope>
    <source>
        <strain evidence="1 2">CCGE525</strain>
        <plasmid evidence="2">prccge525c</plasmid>
    </source>
</reference>
<name>A0A387FYQ9_9HYPH</name>
<dbReference type="EMBL" id="CP032695">
    <property type="protein sequence ID" value="AYG63468.1"/>
    <property type="molecule type" value="Genomic_DNA"/>
</dbReference>
<dbReference type="KEGG" id="rjg:CCGE525_32990"/>
<sequence length="70" mass="8138">MMTNAAKELATEYLRLGGHRLLVMDDNLLSTNCWEPDPPEAENFWSERIETLSLRRRNEVMSFLPSINDV</sequence>
<evidence type="ECO:0000313" key="1">
    <source>
        <dbReference type="EMBL" id="AYG63468.1"/>
    </source>
</evidence>
<proteinExistence type="predicted"/>
<accession>A0A387FYQ9</accession>